<evidence type="ECO:0000256" key="1">
    <source>
        <dbReference type="ARBA" id="ARBA00023172"/>
    </source>
</evidence>
<dbReference type="GO" id="GO:0015074">
    <property type="term" value="P:DNA integration"/>
    <property type="evidence" value="ECO:0007669"/>
    <property type="project" value="InterPro"/>
</dbReference>
<dbReference type="InterPro" id="IPR011010">
    <property type="entry name" value="DNA_brk_join_enz"/>
</dbReference>
<dbReference type="PATRIC" id="fig|1299334.3.peg.8291"/>
<evidence type="ECO:0000256" key="2">
    <source>
        <dbReference type="SAM" id="MobiDB-lite"/>
    </source>
</evidence>
<dbReference type="SUPFAM" id="SSF56349">
    <property type="entry name" value="DNA breaking-rejoining enzymes"/>
    <property type="match status" value="1"/>
</dbReference>
<gene>
    <name evidence="3" type="ORF">I553_1026</name>
</gene>
<dbReference type="GO" id="GO:0006310">
    <property type="term" value="P:DNA recombination"/>
    <property type="evidence" value="ECO:0007669"/>
    <property type="project" value="UniProtKB-KW"/>
</dbReference>
<organism evidence="3">
    <name type="scientific">Mycobacterium xenopi 4042</name>
    <dbReference type="NCBI Taxonomy" id="1299334"/>
    <lineage>
        <taxon>Bacteria</taxon>
        <taxon>Bacillati</taxon>
        <taxon>Actinomycetota</taxon>
        <taxon>Actinomycetes</taxon>
        <taxon>Mycobacteriales</taxon>
        <taxon>Mycobacteriaceae</taxon>
        <taxon>Mycobacterium</taxon>
    </lineage>
</organism>
<feature type="compositionally biased region" description="Polar residues" evidence="2">
    <location>
        <begin position="80"/>
        <end position="89"/>
    </location>
</feature>
<dbReference type="Gene3D" id="1.10.443.10">
    <property type="entry name" value="Intergrase catalytic core"/>
    <property type="match status" value="1"/>
</dbReference>
<sequence>MPLGKLATERMVPLSATILAALDEWVTLRGVHRPLPHPRTGAFTDFLFTQHGRRLGYTRLRNGLLAAAETAGLRAPDGGYSSSRHTNCVTPGPPSWRMLA</sequence>
<protein>
    <submittedName>
        <fullName evidence="3">Phage integrase family domain protein</fullName>
    </submittedName>
</protein>
<dbReference type="AlphaFoldDB" id="X7ZAL3"/>
<feature type="region of interest" description="Disordered" evidence="2">
    <location>
        <begin position="74"/>
        <end position="100"/>
    </location>
</feature>
<comment type="caution">
    <text evidence="3">The sequence shown here is derived from an EMBL/GenBank/DDBJ whole genome shotgun (WGS) entry which is preliminary data.</text>
</comment>
<dbReference type="EMBL" id="JAOB01000080">
    <property type="protein sequence ID" value="EUA16051.1"/>
    <property type="molecule type" value="Genomic_DNA"/>
</dbReference>
<keyword evidence="1" id="KW-0233">DNA recombination</keyword>
<accession>X7ZAL3</accession>
<proteinExistence type="predicted"/>
<reference evidence="3" key="1">
    <citation type="submission" date="2014-01" db="EMBL/GenBank/DDBJ databases">
        <authorList>
            <person name="Brown-Elliot B."/>
            <person name="Wallace R."/>
            <person name="Lenaerts A."/>
            <person name="Ordway D."/>
            <person name="DeGroote M.A."/>
            <person name="Parker T."/>
            <person name="Sizemore C."/>
            <person name="Tallon L.J."/>
            <person name="Sadzewicz L.K."/>
            <person name="Sengamalay N."/>
            <person name="Fraser C.M."/>
            <person name="Hine E."/>
            <person name="Shefchek K.A."/>
            <person name="Das S.P."/>
            <person name="Tettelin H."/>
        </authorList>
    </citation>
    <scope>NUCLEOTIDE SEQUENCE [LARGE SCALE GENOMIC DNA]</scope>
    <source>
        <strain evidence="3">4042</strain>
    </source>
</reference>
<dbReference type="InterPro" id="IPR013762">
    <property type="entry name" value="Integrase-like_cat_sf"/>
</dbReference>
<dbReference type="GO" id="GO:0003677">
    <property type="term" value="F:DNA binding"/>
    <property type="evidence" value="ECO:0007669"/>
    <property type="project" value="InterPro"/>
</dbReference>
<name>X7ZAL3_MYCXE</name>
<evidence type="ECO:0000313" key="3">
    <source>
        <dbReference type="EMBL" id="EUA16051.1"/>
    </source>
</evidence>